<comment type="caution">
    <text evidence="2">The sequence shown here is derived from an EMBL/GenBank/DDBJ whole genome shotgun (WGS) entry which is preliminary data.</text>
</comment>
<reference evidence="2" key="1">
    <citation type="submission" date="2023-06" db="EMBL/GenBank/DDBJ databases">
        <title>Genome-scale phylogeny and comparative genomics of the fungal order Sordariales.</title>
        <authorList>
            <consortium name="Lawrence Berkeley National Laboratory"/>
            <person name="Hensen N."/>
            <person name="Bonometti L."/>
            <person name="Westerberg I."/>
            <person name="Brannstrom I.O."/>
            <person name="Guillou S."/>
            <person name="Cros-Aarteil S."/>
            <person name="Calhoun S."/>
            <person name="Haridas S."/>
            <person name="Kuo A."/>
            <person name="Mondo S."/>
            <person name="Pangilinan J."/>
            <person name="Riley R."/>
            <person name="LaButti K."/>
            <person name="Andreopoulos B."/>
            <person name="Lipzen A."/>
            <person name="Chen C."/>
            <person name="Yanf M."/>
            <person name="Daum C."/>
            <person name="Ng V."/>
            <person name="Clum A."/>
            <person name="Steindorff A."/>
            <person name="Ohm R."/>
            <person name="Martin F."/>
            <person name="Silar P."/>
            <person name="Natvig D."/>
            <person name="Lalanne C."/>
            <person name="Gautier V."/>
            <person name="Ament-velasquez S.L."/>
            <person name="Kruys A."/>
            <person name="Hutchinson M.I."/>
            <person name="Powell A.J."/>
            <person name="Barry K."/>
            <person name="Miller A.N."/>
            <person name="Grigoriev I.V."/>
            <person name="Debuchy R."/>
            <person name="Gladieux P."/>
            <person name="Thoren M.H."/>
            <person name="Johannesson H."/>
        </authorList>
    </citation>
    <scope>NUCLEOTIDE SEQUENCE</scope>
    <source>
        <strain evidence="2">SMH3187-1</strain>
    </source>
</reference>
<feature type="region of interest" description="Disordered" evidence="1">
    <location>
        <begin position="38"/>
        <end position="58"/>
    </location>
</feature>
<organism evidence="2 3">
    <name type="scientific">Schizothecium vesticola</name>
    <dbReference type="NCBI Taxonomy" id="314040"/>
    <lineage>
        <taxon>Eukaryota</taxon>
        <taxon>Fungi</taxon>
        <taxon>Dikarya</taxon>
        <taxon>Ascomycota</taxon>
        <taxon>Pezizomycotina</taxon>
        <taxon>Sordariomycetes</taxon>
        <taxon>Sordariomycetidae</taxon>
        <taxon>Sordariales</taxon>
        <taxon>Schizotheciaceae</taxon>
        <taxon>Schizothecium</taxon>
    </lineage>
</organism>
<dbReference type="EMBL" id="JAUKUD010000002">
    <property type="protein sequence ID" value="KAK0752323.1"/>
    <property type="molecule type" value="Genomic_DNA"/>
</dbReference>
<sequence length="58" mass="6363">MQTGCRRSQPRAAEGIHCVPATNWSLRRHGPALPAVTQHAPLTSFSSPALRTRPDPYL</sequence>
<feature type="compositionally biased region" description="Polar residues" evidence="1">
    <location>
        <begin position="40"/>
        <end position="49"/>
    </location>
</feature>
<dbReference type="AlphaFoldDB" id="A0AA40KAS6"/>
<keyword evidence="3" id="KW-1185">Reference proteome</keyword>
<accession>A0AA40KAS6</accession>
<evidence type="ECO:0000313" key="3">
    <source>
        <dbReference type="Proteomes" id="UP001172155"/>
    </source>
</evidence>
<dbReference type="Proteomes" id="UP001172155">
    <property type="component" value="Unassembled WGS sequence"/>
</dbReference>
<name>A0AA40KAS6_9PEZI</name>
<evidence type="ECO:0000313" key="2">
    <source>
        <dbReference type="EMBL" id="KAK0752323.1"/>
    </source>
</evidence>
<evidence type="ECO:0000256" key="1">
    <source>
        <dbReference type="SAM" id="MobiDB-lite"/>
    </source>
</evidence>
<gene>
    <name evidence="2" type="ORF">B0T18DRAFT_404576</name>
</gene>
<proteinExistence type="predicted"/>
<protein>
    <submittedName>
        <fullName evidence="2">Uncharacterized protein</fullName>
    </submittedName>
</protein>